<dbReference type="Gene3D" id="3.30.70.1290">
    <property type="entry name" value="Transposase IS200-like"/>
    <property type="match status" value="1"/>
</dbReference>
<dbReference type="RefSeq" id="WP_318349797.1">
    <property type="nucleotide sequence ID" value="NZ_AP018694.1"/>
</dbReference>
<dbReference type="KEGG" id="anf:AQPE_0895"/>
<evidence type="ECO:0000313" key="2">
    <source>
        <dbReference type="Proteomes" id="UP001193389"/>
    </source>
</evidence>
<name>A0A5K7S5B4_9BACT</name>
<evidence type="ECO:0008006" key="3">
    <source>
        <dbReference type="Google" id="ProtNLM"/>
    </source>
</evidence>
<dbReference type="AlphaFoldDB" id="A0A5K7S5B4"/>
<gene>
    <name evidence="1" type="ORF">AQPE_0895</name>
</gene>
<dbReference type="InterPro" id="IPR036515">
    <property type="entry name" value="Transposase_17_sf"/>
</dbReference>
<dbReference type="SUPFAM" id="SSF143422">
    <property type="entry name" value="Transposase IS200-like"/>
    <property type="match status" value="1"/>
</dbReference>
<evidence type="ECO:0000313" key="1">
    <source>
        <dbReference type="EMBL" id="BBE16751.1"/>
    </source>
</evidence>
<dbReference type="GO" id="GO:0003677">
    <property type="term" value="F:DNA binding"/>
    <property type="evidence" value="ECO:0007669"/>
    <property type="project" value="InterPro"/>
</dbReference>
<dbReference type="GO" id="GO:0006313">
    <property type="term" value="P:DNA transposition"/>
    <property type="evidence" value="ECO:0007669"/>
    <property type="project" value="InterPro"/>
</dbReference>
<accession>A0A5K7S5B4</accession>
<sequence length="72" mass="8503">MASISPKQGSLSSVIRSYKSSVSKQCRAIHADFVWQTRFHDRIIRDESEFWKIREYILNNPGNWGKDKYNQP</sequence>
<dbReference type="Proteomes" id="UP001193389">
    <property type="component" value="Chromosome"/>
</dbReference>
<dbReference type="GO" id="GO:0004803">
    <property type="term" value="F:transposase activity"/>
    <property type="evidence" value="ECO:0007669"/>
    <property type="project" value="InterPro"/>
</dbReference>
<organism evidence="1 2">
    <name type="scientific">Aquipluma nitroreducens</name>
    <dbReference type="NCBI Taxonomy" id="2010828"/>
    <lineage>
        <taxon>Bacteria</taxon>
        <taxon>Pseudomonadati</taxon>
        <taxon>Bacteroidota</taxon>
        <taxon>Bacteroidia</taxon>
        <taxon>Marinilabiliales</taxon>
        <taxon>Prolixibacteraceae</taxon>
        <taxon>Aquipluma</taxon>
    </lineage>
</organism>
<protein>
    <recommendedName>
        <fullName evidence="3">Transposase IS200-like domain-containing protein</fullName>
    </recommendedName>
</protein>
<proteinExistence type="predicted"/>
<keyword evidence="2" id="KW-1185">Reference proteome</keyword>
<dbReference type="EMBL" id="AP018694">
    <property type="protein sequence ID" value="BBE16751.1"/>
    <property type="molecule type" value="Genomic_DNA"/>
</dbReference>
<reference evidence="1" key="1">
    <citation type="journal article" date="2020" name="Int. J. Syst. Evol. Microbiol.">
        <title>Aquipluma nitroreducens gen. nov. sp. nov., a novel facultatively anaerobic bacterium isolated from a freshwater lake.</title>
        <authorList>
            <person name="Watanabe M."/>
            <person name="Kojima H."/>
            <person name="Fukui M."/>
        </authorList>
    </citation>
    <scope>NUCLEOTIDE SEQUENCE</scope>
    <source>
        <strain evidence="1">MeG22</strain>
    </source>
</reference>